<dbReference type="InterPro" id="IPR012878">
    <property type="entry name" value="Beta-AFase-like_GH127_cat"/>
</dbReference>
<dbReference type="SUPFAM" id="SSF48208">
    <property type="entry name" value="Six-hairpin glycosidases"/>
    <property type="match status" value="1"/>
</dbReference>
<dbReference type="InterPro" id="IPR008928">
    <property type="entry name" value="6-hairpin_glycosidase_sf"/>
</dbReference>
<accession>A0ABW0QZ93</accession>
<comment type="caution">
    <text evidence="4">The sequence shown here is derived from an EMBL/GenBank/DDBJ whole genome shotgun (WGS) entry which is preliminary data.</text>
</comment>
<reference evidence="5" key="1">
    <citation type="journal article" date="2019" name="Int. J. Syst. Evol. Microbiol.">
        <title>The Global Catalogue of Microorganisms (GCM) 10K type strain sequencing project: providing services to taxonomists for standard genome sequencing and annotation.</title>
        <authorList>
            <consortium name="The Broad Institute Genomics Platform"/>
            <consortium name="The Broad Institute Genome Sequencing Center for Infectious Disease"/>
            <person name="Wu L."/>
            <person name="Ma J."/>
        </authorList>
    </citation>
    <scope>NUCLEOTIDE SEQUENCE [LARGE SCALE GENOMIC DNA]</scope>
    <source>
        <strain evidence="5">CGMCC 1.18578</strain>
    </source>
</reference>
<dbReference type="PANTHER" id="PTHR31151">
    <property type="entry name" value="PROLINE-TRNA LIGASE (DUF1680)"/>
    <property type="match status" value="1"/>
</dbReference>
<dbReference type="Pfam" id="PF07944">
    <property type="entry name" value="Beta-AFase-like_GH127_cat"/>
    <property type="match status" value="1"/>
</dbReference>
<dbReference type="InterPro" id="IPR049046">
    <property type="entry name" value="Beta-AFase-like_GH127_middle"/>
</dbReference>
<dbReference type="Pfam" id="PF20736">
    <property type="entry name" value="Glyco_hydro127M"/>
    <property type="match status" value="1"/>
</dbReference>
<organism evidence="4 5">
    <name type="scientific">Cohnella yongneupensis</name>
    <dbReference type="NCBI Taxonomy" id="425006"/>
    <lineage>
        <taxon>Bacteria</taxon>
        <taxon>Bacillati</taxon>
        <taxon>Bacillota</taxon>
        <taxon>Bacilli</taxon>
        <taxon>Bacillales</taxon>
        <taxon>Paenibacillaceae</taxon>
        <taxon>Cohnella</taxon>
    </lineage>
</organism>
<dbReference type="InterPro" id="IPR046544">
    <property type="entry name" value="GH146_SB_dom"/>
</dbReference>
<keyword evidence="5" id="KW-1185">Reference proteome</keyword>
<protein>
    <submittedName>
        <fullName evidence="4">Beta-L-arabinofuranosidase domain-containing protein</fullName>
    </submittedName>
</protein>
<name>A0ABW0QZ93_9BACL</name>
<evidence type="ECO:0000259" key="3">
    <source>
        <dbReference type="Pfam" id="PF20736"/>
    </source>
</evidence>
<dbReference type="RefSeq" id="WP_378111291.1">
    <property type="nucleotide sequence ID" value="NZ_JBHSNC010000024.1"/>
</dbReference>
<feature type="domain" description="Non-reducing end beta-L-arabinofuranosidase-like GH127 catalytic" evidence="1">
    <location>
        <begin position="20"/>
        <end position="385"/>
    </location>
</feature>
<proteinExistence type="predicted"/>
<dbReference type="Proteomes" id="UP001596108">
    <property type="component" value="Unassembled WGS sequence"/>
</dbReference>
<evidence type="ECO:0000259" key="2">
    <source>
        <dbReference type="Pfam" id="PF20620"/>
    </source>
</evidence>
<feature type="domain" description="Non-reducing end beta-L-arabinofuranosidase-like GH127 middle" evidence="3">
    <location>
        <begin position="396"/>
        <end position="489"/>
    </location>
</feature>
<evidence type="ECO:0000313" key="4">
    <source>
        <dbReference type="EMBL" id="MFC5529420.1"/>
    </source>
</evidence>
<dbReference type="PANTHER" id="PTHR31151:SF0">
    <property type="entry name" value="PROLINE-TRNA LIGASE (DUF1680)"/>
    <property type="match status" value="1"/>
</dbReference>
<feature type="domain" description="Glycoside hydrolase GH146 substrate-binding" evidence="2">
    <location>
        <begin position="622"/>
        <end position="747"/>
    </location>
</feature>
<dbReference type="Pfam" id="PF20620">
    <property type="entry name" value="DUF6805"/>
    <property type="match status" value="1"/>
</dbReference>
<evidence type="ECO:0000259" key="1">
    <source>
        <dbReference type="Pfam" id="PF07944"/>
    </source>
</evidence>
<sequence length="756" mass="86922">MKDMTLTTALQHFGLDRVLLSNDYLTHAFQKELDYLTSYDVDRLLAGFRETNGLQPKADKYPGWESTEIRGHTLGHYLTAVSQAYAQTKDKDLLARIEYLIGELSDCQQDNGYLSAFPETLFDNVENRKPAWVPWYTMHKIIAGLVAVYDATHLKQAYEVVNRLGDWTANRALSWSEELQSVVLAVEYGGMNDCLYDLYKVTGNHRHLETAHRFDEIHLFEALREGRDVLQGKHANTMIPKFIGALNRYLTLGENERRYYEAAVNFWDMVVNHHSYITGGNSECEHFGEPDVLDSKRSDVTCETCNSYNMLKLTKELFKLTQDRKYADFYERTYINAIVSSQNPDTGMTMYFQPMATGYFKIYSSPFEHFWCCTGTGMESFTKLNDSLYFHNGSSLYINQFISSKLNWTEQQVTVTQSTSLPAMDTVVFTIQTNESKQLALHIRIPSWAAGEVVVSVNGKETTLIKDLHYAVVDRKWNDGDTVSLRIPMKVTYSRLPDSPYSIGFQYGPIVLSAALGTEDLTESKTGVNVHVATRRIAVKDFIVPQGMIVEEWLQRFDEHVVRRGNELAFVLKHTDEDERLVFTPHYLQHRERYGIYWSFLDEGSEELQKHIDHAERERLVREATIDAVQVGNDQYELEHQVQGELTRAGTWEGLNGRMAEPGGWFSYRMKVGPGTALNVTFNRMHTNRSIDIFVDEELLSTEQFPQEWKRAFYERTLVLPDELTSGKEAVTVKFVPNKKTNGIYGVLRTIKYTSR</sequence>
<gene>
    <name evidence="4" type="ORF">ACFPQ4_08155</name>
</gene>
<evidence type="ECO:0000313" key="5">
    <source>
        <dbReference type="Proteomes" id="UP001596108"/>
    </source>
</evidence>
<dbReference type="EMBL" id="JBHSNC010000024">
    <property type="protein sequence ID" value="MFC5529420.1"/>
    <property type="molecule type" value="Genomic_DNA"/>
</dbReference>